<dbReference type="KEGG" id="zga:ZOBELLIA_3411"/>
<dbReference type="HOGENOM" id="CLU_2526757_0_0_10"/>
<protein>
    <submittedName>
        <fullName evidence="1">Uncharacterized protein</fullName>
    </submittedName>
</protein>
<name>G0L8G5_ZOBGA</name>
<keyword evidence="2" id="KW-1185">Reference proteome</keyword>
<proteinExistence type="predicted"/>
<reference evidence="2" key="1">
    <citation type="submission" date="2009-07" db="EMBL/GenBank/DDBJ databases">
        <title>Complete genome sequence of Zobellia galactanivorans Dsij.</title>
        <authorList>
            <consortium name="Genoscope - CEA"/>
        </authorList>
    </citation>
    <scope>NUCLEOTIDE SEQUENCE [LARGE SCALE GENOMIC DNA]</scope>
    <source>
        <strain evidence="2">DSM 12802 / CCUG 47099 / CIP 106680 / NCIMB 13871 / Dsij</strain>
    </source>
</reference>
<dbReference type="Proteomes" id="UP000008898">
    <property type="component" value="Chromosome"/>
</dbReference>
<organism evidence="1 2">
    <name type="scientific">Zobellia galactanivorans (strain DSM 12802 / CCUG 47099 / CIP 106680 / NCIMB 13871 / Dsij)</name>
    <dbReference type="NCBI Taxonomy" id="63186"/>
    <lineage>
        <taxon>Bacteria</taxon>
        <taxon>Pseudomonadati</taxon>
        <taxon>Bacteroidota</taxon>
        <taxon>Flavobacteriia</taxon>
        <taxon>Flavobacteriales</taxon>
        <taxon>Flavobacteriaceae</taxon>
        <taxon>Zobellia</taxon>
    </lineage>
</organism>
<reference evidence="1 2" key="2">
    <citation type="journal article" date="2012" name="Environ. Microbiol.">
        <title>Characterization of the first alginolytic operons in a marine bacterium: from their emergence in marine Flavobacteriia to their independent transfers to marine Proteobacteria and human gut Bacteroides.</title>
        <authorList>
            <person name="Thomas F."/>
            <person name="Barbeyron T."/>
            <person name="Tonon T."/>
            <person name="Genicot S."/>
            <person name="Czjzek M."/>
            <person name="Michel G."/>
        </authorList>
    </citation>
    <scope>NUCLEOTIDE SEQUENCE [LARGE SCALE GENOMIC DNA]</scope>
    <source>
        <strain evidence="2">DSM 12802 / CCUG 47099 / CIP 106680 / NCIMB 13871 / Dsij</strain>
    </source>
</reference>
<gene>
    <name evidence="1" type="ordered locus">zobellia_3411</name>
</gene>
<evidence type="ECO:0000313" key="2">
    <source>
        <dbReference type="Proteomes" id="UP000008898"/>
    </source>
</evidence>
<dbReference type="EMBL" id="FP476056">
    <property type="protein sequence ID" value="CAZ97549.1"/>
    <property type="molecule type" value="Genomic_DNA"/>
</dbReference>
<evidence type="ECO:0000313" key="1">
    <source>
        <dbReference type="EMBL" id="CAZ97549.1"/>
    </source>
</evidence>
<accession>G0L8G5</accession>
<dbReference type="AlphaFoldDB" id="G0L8G5"/>
<sequence length="84" mass="9742">MHNHNVPHQGKCSCISIAASSKFKTITIGFLASYTDNSIKNEYKGMLENKDVAWDDLKESPNYFRHKRIGYFKTGFIWQILDNK</sequence>